<protein>
    <recommendedName>
        <fullName evidence="1">HTH cro/C1-type domain-containing protein</fullName>
    </recommendedName>
</protein>
<dbReference type="Gene3D" id="1.10.260.40">
    <property type="entry name" value="lambda repressor-like DNA-binding domains"/>
    <property type="match status" value="1"/>
</dbReference>
<reference evidence="2" key="1">
    <citation type="submission" date="2019-08" db="EMBL/GenBank/DDBJ databases">
        <authorList>
            <person name="Kucharzyk K."/>
            <person name="Murdoch R.W."/>
            <person name="Higgins S."/>
            <person name="Loffler F."/>
        </authorList>
    </citation>
    <scope>NUCLEOTIDE SEQUENCE</scope>
</reference>
<comment type="caution">
    <text evidence="2">The sequence shown here is derived from an EMBL/GenBank/DDBJ whole genome shotgun (WGS) entry which is preliminary data.</text>
</comment>
<dbReference type="Pfam" id="PF13443">
    <property type="entry name" value="HTH_26"/>
    <property type="match status" value="1"/>
</dbReference>
<dbReference type="InterPro" id="IPR010982">
    <property type="entry name" value="Lambda_DNA-bd_dom_sf"/>
</dbReference>
<dbReference type="SUPFAM" id="SSF47413">
    <property type="entry name" value="lambda repressor-like DNA-binding domains"/>
    <property type="match status" value="1"/>
</dbReference>
<organism evidence="2">
    <name type="scientific">bioreactor metagenome</name>
    <dbReference type="NCBI Taxonomy" id="1076179"/>
    <lineage>
        <taxon>unclassified sequences</taxon>
        <taxon>metagenomes</taxon>
        <taxon>ecological metagenomes</taxon>
    </lineage>
</organism>
<dbReference type="GO" id="GO:0003677">
    <property type="term" value="F:DNA binding"/>
    <property type="evidence" value="ECO:0007669"/>
    <property type="project" value="InterPro"/>
</dbReference>
<accession>A0A644TJS6</accession>
<dbReference type="AlphaFoldDB" id="A0A644TJS6"/>
<feature type="domain" description="HTH cro/C1-type" evidence="1">
    <location>
        <begin position="11"/>
        <end position="69"/>
    </location>
</feature>
<proteinExistence type="predicted"/>
<gene>
    <name evidence="2" type="ORF">SDC9_12844</name>
</gene>
<dbReference type="InterPro" id="IPR001387">
    <property type="entry name" value="Cro/C1-type_HTH"/>
</dbReference>
<name>A0A644TJS6_9ZZZZ</name>
<dbReference type="EMBL" id="VSSQ01000035">
    <property type="protein sequence ID" value="MPL67154.1"/>
    <property type="molecule type" value="Genomic_DNA"/>
</dbReference>
<sequence>MDINEAIRQRIEELKTEHNLATYSLALKAEIPPSTLKQFMNGSIVSIKVGHLLNICFAFEISLSEFFDCPYIKNIQRDD</sequence>
<evidence type="ECO:0000313" key="2">
    <source>
        <dbReference type="EMBL" id="MPL67154.1"/>
    </source>
</evidence>
<evidence type="ECO:0000259" key="1">
    <source>
        <dbReference type="Pfam" id="PF13443"/>
    </source>
</evidence>